<dbReference type="Gene3D" id="2.30.39.10">
    <property type="entry name" value="Alpha-1-antitrypsin, domain 1"/>
    <property type="match status" value="1"/>
</dbReference>
<evidence type="ECO:0000256" key="1">
    <source>
        <dbReference type="RuleBase" id="RU000411"/>
    </source>
</evidence>
<protein>
    <recommendedName>
        <fullName evidence="2">Serpin domain-containing protein</fullName>
    </recommendedName>
</protein>
<dbReference type="InterPro" id="IPR023795">
    <property type="entry name" value="Serpin_CS"/>
</dbReference>
<evidence type="ECO:0000313" key="4">
    <source>
        <dbReference type="Proteomes" id="UP001152803"/>
    </source>
</evidence>
<accession>A0A9Q1I5U7</accession>
<dbReference type="PROSITE" id="PS00284">
    <property type="entry name" value="SERPIN"/>
    <property type="match status" value="1"/>
</dbReference>
<gene>
    <name evidence="3" type="ORF">COCON_G00053900</name>
</gene>
<reference evidence="3" key="1">
    <citation type="journal article" date="2023" name="Science">
        <title>Genome structures resolve the early diversification of teleost fishes.</title>
        <authorList>
            <person name="Parey E."/>
            <person name="Louis A."/>
            <person name="Montfort J."/>
            <person name="Bouchez O."/>
            <person name="Roques C."/>
            <person name="Iampietro C."/>
            <person name="Lluch J."/>
            <person name="Castinel A."/>
            <person name="Donnadieu C."/>
            <person name="Desvignes T."/>
            <person name="Floi Bucao C."/>
            <person name="Jouanno E."/>
            <person name="Wen M."/>
            <person name="Mejri S."/>
            <person name="Dirks R."/>
            <person name="Jansen H."/>
            <person name="Henkel C."/>
            <person name="Chen W.J."/>
            <person name="Zahm M."/>
            <person name="Cabau C."/>
            <person name="Klopp C."/>
            <person name="Thompson A.W."/>
            <person name="Robinson-Rechavi M."/>
            <person name="Braasch I."/>
            <person name="Lecointre G."/>
            <person name="Bobe J."/>
            <person name="Postlethwait J.H."/>
            <person name="Berthelot C."/>
            <person name="Roest Crollius H."/>
            <person name="Guiguen Y."/>
        </authorList>
    </citation>
    <scope>NUCLEOTIDE SEQUENCE</scope>
    <source>
        <strain evidence="3">Concon-B</strain>
    </source>
</reference>
<dbReference type="InterPro" id="IPR042178">
    <property type="entry name" value="Serpin_sf_1"/>
</dbReference>
<dbReference type="GO" id="GO:0004867">
    <property type="term" value="F:serine-type endopeptidase inhibitor activity"/>
    <property type="evidence" value="ECO:0007669"/>
    <property type="project" value="InterPro"/>
</dbReference>
<dbReference type="GO" id="GO:0005615">
    <property type="term" value="C:extracellular space"/>
    <property type="evidence" value="ECO:0007669"/>
    <property type="project" value="InterPro"/>
</dbReference>
<keyword evidence="4" id="KW-1185">Reference proteome</keyword>
<organism evidence="3 4">
    <name type="scientific">Conger conger</name>
    <name type="common">Conger eel</name>
    <name type="synonym">Muraena conger</name>
    <dbReference type="NCBI Taxonomy" id="82655"/>
    <lineage>
        <taxon>Eukaryota</taxon>
        <taxon>Metazoa</taxon>
        <taxon>Chordata</taxon>
        <taxon>Craniata</taxon>
        <taxon>Vertebrata</taxon>
        <taxon>Euteleostomi</taxon>
        <taxon>Actinopterygii</taxon>
        <taxon>Neopterygii</taxon>
        <taxon>Teleostei</taxon>
        <taxon>Anguilliformes</taxon>
        <taxon>Congridae</taxon>
        <taxon>Conger</taxon>
    </lineage>
</organism>
<dbReference type="GO" id="GO:0005783">
    <property type="term" value="C:endoplasmic reticulum"/>
    <property type="evidence" value="ECO:0007669"/>
    <property type="project" value="TreeGrafter"/>
</dbReference>
<proteinExistence type="inferred from homology"/>
<dbReference type="InterPro" id="IPR042185">
    <property type="entry name" value="Serpin_sf_2"/>
</dbReference>
<dbReference type="OrthoDB" id="671595at2759"/>
<comment type="similarity">
    <text evidence="1">Belongs to the serpin family.</text>
</comment>
<dbReference type="PANTHER" id="PTHR11461">
    <property type="entry name" value="SERINE PROTEASE INHIBITOR, SERPIN"/>
    <property type="match status" value="1"/>
</dbReference>
<dbReference type="PANTHER" id="PTHR11461:SF290">
    <property type="entry name" value="SERINE (OR CYSTEINE) PEPTIDASE INHIBITOR, CLADE H, MEMBER 2"/>
    <property type="match status" value="1"/>
</dbReference>
<dbReference type="SMART" id="SM00093">
    <property type="entry name" value="SERPIN"/>
    <property type="match status" value="1"/>
</dbReference>
<dbReference type="InterPro" id="IPR036186">
    <property type="entry name" value="Serpin_sf"/>
</dbReference>
<dbReference type="AlphaFoldDB" id="A0A9Q1I5U7"/>
<dbReference type="SUPFAM" id="SSF56574">
    <property type="entry name" value="Serpins"/>
    <property type="match status" value="1"/>
</dbReference>
<dbReference type="Proteomes" id="UP001152803">
    <property type="component" value="Unassembled WGS sequence"/>
</dbReference>
<evidence type="ECO:0000313" key="3">
    <source>
        <dbReference type="EMBL" id="KAJ8282871.1"/>
    </source>
</evidence>
<dbReference type="GO" id="GO:0030199">
    <property type="term" value="P:collagen fibril organization"/>
    <property type="evidence" value="ECO:0007669"/>
    <property type="project" value="TreeGrafter"/>
</dbReference>
<comment type="caution">
    <text evidence="3">The sequence shown here is derived from an EMBL/GenBank/DDBJ whole genome shotgun (WGS) entry which is preliminary data.</text>
</comment>
<dbReference type="InterPro" id="IPR023796">
    <property type="entry name" value="Serpin_dom"/>
</dbReference>
<sequence>MRDFKPYLIQGGGNGRFSVRPRKQRAEGREKDGAILKIGEAAMSGRSCSLCVCVLVLLALVWPAFALGSTASSTPQQGREDVGDISWTLGLRLYRALRADGIQNPLFSPLLLATSLAAVGGRAGGSTARQFQEALNSSALPLSDQWEALSRALKSARAANGTSFNLHSSSAVFTKQAPSLNQQFLEEAQTRSLLEHVPLGPGDSQADLDTLLTWAKRGMGGDKGAELTGEIKAESGGLILAHALHFRGVWDRGFDEDHQDLRTFLGTKYTKVPMIYRAGVYRHWEDMVNMVQVIELQLWGGKASLVLLLPFHVEPLSRLERLLTPTLLGVWLKELSNMSMAISLPRTTLSSTLNLQKHLSALGLTDAWDEGKADFSGVTGQPGGGEGKLHLGGVLHWASLELSPEGGPDEAEDEEVGRPKMFYADHSFIVLVKDNATGALLLMGALDQAEGPALHDEL</sequence>
<dbReference type="InterPro" id="IPR000215">
    <property type="entry name" value="Serpin_fam"/>
</dbReference>
<name>A0A9Q1I5U7_CONCO</name>
<feature type="domain" description="Serpin" evidence="2">
    <location>
        <begin position="91"/>
        <end position="449"/>
    </location>
</feature>
<evidence type="ECO:0000259" key="2">
    <source>
        <dbReference type="SMART" id="SM00093"/>
    </source>
</evidence>
<dbReference type="EMBL" id="JAFJMO010000003">
    <property type="protein sequence ID" value="KAJ8282871.1"/>
    <property type="molecule type" value="Genomic_DNA"/>
</dbReference>
<dbReference type="Pfam" id="PF00079">
    <property type="entry name" value="Serpin"/>
    <property type="match status" value="1"/>
</dbReference>
<dbReference type="Gene3D" id="3.30.497.10">
    <property type="entry name" value="Antithrombin, subunit I, domain 2"/>
    <property type="match status" value="1"/>
</dbReference>